<dbReference type="PRINTS" id="PR00368">
    <property type="entry name" value="FADPNR"/>
</dbReference>
<evidence type="ECO:0000313" key="5">
    <source>
        <dbReference type="Proteomes" id="UP001595814"/>
    </source>
</evidence>
<dbReference type="PANTHER" id="PTHR48105">
    <property type="entry name" value="THIOREDOXIN REDUCTASE 1-RELATED-RELATED"/>
    <property type="match status" value="1"/>
</dbReference>
<protein>
    <submittedName>
        <fullName evidence="4">NAD(P)/FAD-dependent oxidoreductase</fullName>
    </submittedName>
</protein>
<dbReference type="Pfam" id="PF07992">
    <property type="entry name" value="Pyr_redox_2"/>
    <property type="match status" value="1"/>
</dbReference>
<keyword evidence="2" id="KW-0560">Oxidoreductase</keyword>
<dbReference type="SUPFAM" id="SSF51905">
    <property type="entry name" value="FAD/NAD(P)-binding domain"/>
    <property type="match status" value="1"/>
</dbReference>
<dbReference type="EMBL" id="JBHSAW010000008">
    <property type="protein sequence ID" value="MFC4096542.1"/>
    <property type="molecule type" value="Genomic_DNA"/>
</dbReference>
<organism evidence="4 5">
    <name type="scientific">Euzebyella saccharophila</name>
    <dbReference type="NCBI Taxonomy" id="679664"/>
    <lineage>
        <taxon>Bacteria</taxon>
        <taxon>Pseudomonadati</taxon>
        <taxon>Bacteroidota</taxon>
        <taxon>Flavobacteriia</taxon>
        <taxon>Flavobacteriales</taxon>
        <taxon>Flavobacteriaceae</taxon>
        <taxon>Euzebyella</taxon>
    </lineage>
</organism>
<accession>A0ABV8JNV9</accession>
<dbReference type="RefSeq" id="WP_192463446.1">
    <property type="nucleotide sequence ID" value="NZ_JACYFJ010000008.1"/>
</dbReference>
<dbReference type="Gene3D" id="3.50.50.60">
    <property type="entry name" value="FAD/NAD(P)-binding domain"/>
    <property type="match status" value="2"/>
</dbReference>
<evidence type="ECO:0000259" key="3">
    <source>
        <dbReference type="Pfam" id="PF07992"/>
    </source>
</evidence>
<dbReference type="InterPro" id="IPR023753">
    <property type="entry name" value="FAD/NAD-binding_dom"/>
</dbReference>
<reference evidence="5" key="1">
    <citation type="journal article" date="2019" name="Int. J. Syst. Evol. Microbiol.">
        <title>The Global Catalogue of Microorganisms (GCM) 10K type strain sequencing project: providing services to taxonomists for standard genome sequencing and annotation.</title>
        <authorList>
            <consortium name="The Broad Institute Genomics Platform"/>
            <consortium name="The Broad Institute Genome Sequencing Center for Infectious Disease"/>
            <person name="Wu L."/>
            <person name="Ma J."/>
        </authorList>
    </citation>
    <scope>NUCLEOTIDE SEQUENCE [LARGE SCALE GENOMIC DNA]</scope>
    <source>
        <strain evidence="5">CECT 7477</strain>
    </source>
</reference>
<proteinExistence type="predicted"/>
<dbReference type="InterPro" id="IPR050097">
    <property type="entry name" value="Ferredoxin-NADP_redctase_2"/>
</dbReference>
<sequence length="307" mass="33891">MEQSNAFDVIIIGGSYSGLSAAMALGRSLRKVLIIDSGRPCNRQTPHSHNFITQDGQTPAAISSVAKEQVLQYKTVSFIEDKAIRGQKIDDRFVITTESQKEYTAKKLIFATGVKDLMPNIKGFSDCWGISVIHCPYCHGYEVRQQKTGIMTNLEVALHMTPLIKNLTTDLTVFTNGEYQLDEQQLQMLTANNILVVDTPVKEIIHQKGYLNKLVFEDGSDFELTALYAPVPFEQHSDIPQQLGCELTDMGHLSVDPFQKTNIDGIFACGDSTVRLRSVAYAVSSGNIAGAVANMELSHETFLQPAL</sequence>
<comment type="caution">
    <text evidence="4">The sequence shown here is derived from an EMBL/GenBank/DDBJ whole genome shotgun (WGS) entry which is preliminary data.</text>
</comment>
<dbReference type="InterPro" id="IPR036188">
    <property type="entry name" value="FAD/NAD-bd_sf"/>
</dbReference>
<evidence type="ECO:0000256" key="2">
    <source>
        <dbReference type="ARBA" id="ARBA00023002"/>
    </source>
</evidence>
<feature type="domain" description="FAD/NAD(P)-binding" evidence="3">
    <location>
        <begin position="7"/>
        <end position="286"/>
    </location>
</feature>
<gene>
    <name evidence="4" type="ORF">ACFOUT_11700</name>
</gene>
<evidence type="ECO:0000256" key="1">
    <source>
        <dbReference type="ARBA" id="ARBA00022630"/>
    </source>
</evidence>
<keyword evidence="1" id="KW-0285">Flavoprotein</keyword>
<name>A0ABV8JNV9_9FLAO</name>
<evidence type="ECO:0000313" key="4">
    <source>
        <dbReference type="EMBL" id="MFC4096542.1"/>
    </source>
</evidence>
<keyword evidence="5" id="KW-1185">Reference proteome</keyword>
<dbReference type="Proteomes" id="UP001595814">
    <property type="component" value="Unassembled WGS sequence"/>
</dbReference>
<dbReference type="PRINTS" id="PR00469">
    <property type="entry name" value="PNDRDTASEII"/>
</dbReference>